<dbReference type="RefSeq" id="XP_017999049.1">
    <property type="nucleotide sequence ID" value="XM_018144747.1"/>
</dbReference>
<feature type="region of interest" description="Disordered" evidence="5">
    <location>
        <begin position="478"/>
        <end position="505"/>
    </location>
</feature>
<protein>
    <submittedName>
        <fullName evidence="7">TATA element modulatory factor</fullName>
    </submittedName>
</protein>
<feature type="region of interest" description="Disordered" evidence="5">
    <location>
        <begin position="387"/>
        <end position="431"/>
    </location>
</feature>
<dbReference type="Proteomes" id="UP000038010">
    <property type="component" value="Unassembled WGS sequence"/>
</dbReference>
<dbReference type="Pfam" id="PF12329">
    <property type="entry name" value="TMF_DNA_bd"/>
    <property type="match status" value="1"/>
</dbReference>
<feature type="region of interest" description="Disordered" evidence="5">
    <location>
        <begin position="1"/>
        <end position="78"/>
    </location>
</feature>
<proteinExistence type="predicted"/>
<keyword evidence="2" id="KW-0333">Golgi apparatus</keyword>
<evidence type="ECO:0000313" key="8">
    <source>
        <dbReference type="Proteomes" id="UP000038010"/>
    </source>
</evidence>
<evidence type="ECO:0000256" key="2">
    <source>
        <dbReference type="ARBA" id="ARBA00023034"/>
    </source>
</evidence>
<dbReference type="InterPro" id="IPR022091">
    <property type="entry name" value="TMF_TATA-bd"/>
</dbReference>
<dbReference type="GO" id="GO:0005783">
    <property type="term" value="C:endoplasmic reticulum"/>
    <property type="evidence" value="ECO:0007669"/>
    <property type="project" value="TreeGrafter"/>
</dbReference>
<feature type="coiled-coil region" evidence="4">
    <location>
        <begin position="79"/>
        <end position="113"/>
    </location>
</feature>
<keyword evidence="8" id="KW-1185">Reference proteome</keyword>
<keyword evidence="3 4" id="KW-0175">Coiled coil</keyword>
<evidence type="ECO:0000256" key="3">
    <source>
        <dbReference type="ARBA" id="ARBA00023054"/>
    </source>
</evidence>
<reference evidence="7 8" key="1">
    <citation type="submission" date="2015-06" db="EMBL/GenBank/DDBJ databases">
        <title>Draft genome of the ant-associated black yeast Phialophora attae CBS 131958.</title>
        <authorList>
            <person name="Moreno L.F."/>
            <person name="Stielow B.J."/>
            <person name="de Hoog S."/>
            <person name="Vicente V.A."/>
            <person name="Weiss V.A."/>
            <person name="de Vries M."/>
            <person name="Cruz L.M."/>
            <person name="Souza E.M."/>
        </authorList>
    </citation>
    <scope>NUCLEOTIDE SEQUENCE [LARGE SCALE GENOMIC DNA]</scope>
    <source>
        <strain evidence="7 8">CBS 131958</strain>
    </source>
</reference>
<evidence type="ECO:0000259" key="6">
    <source>
        <dbReference type="Pfam" id="PF12325"/>
    </source>
</evidence>
<comment type="subcellular location">
    <subcellularLocation>
        <location evidence="1">Golgi apparatus</location>
    </subcellularLocation>
</comment>
<name>A0A0N1NY19_9EURO</name>
<dbReference type="PANTHER" id="PTHR46515">
    <property type="entry name" value="TATA ELEMENT MODULATORY FACTOR TMF1"/>
    <property type="match status" value="1"/>
</dbReference>
<comment type="caution">
    <text evidence="7">The sequence shown here is derived from an EMBL/GenBank/DDBJ whole genome shotgun (WGS) entry which is preliminary data.</text>
</comment>
<feature type="region of interest" description="Disordered" evidence="5">
    <location>
        <begin position="166"/>
        <end position="193"/>
    </location>
</feature>
<dbReference type="OrthoDB" id="74178at2759"/>
<evidence type="ECO:0000313" key="7">
    <source>
        <dbReference type="EMBL" id="KPI39086.1"/>
    </source>
</evidence>
<evidence type="ECO:0000256" key="1">
    <source>
        <dbReference type="ARBA" id="ARBA00004555"/>
    </source>
</evidence>
<sequence>MAKKNASRPESPLPPPMDSQEKENIEPVGTSAQETQPADINLLPEESERHVQPNLSAVPSLRASAESQSVVHPSDLHSHLEAEAARQKLSDELTEHKERIDSLQAKLRTLSTQAARAAEGAVAAAEAGSTDKKLAEKEKGYALLTEEWTSLQKKEMTLRQTIKRMTDQARISEKSQADTKQRAEKAERNLRIMEDRARKAEAVAKRSEQSLAASASASYSIEAVTKERDALSRTLADIRAQLSRANQRAEAAESKATSEQLDKERTRTAELQDDLTSARVERELAEEKLRREIKDLTASLEREKEHSRAMETEMLGEQAALESKLESFRARAEEASSSDQGDVQAKLLRQIETLQSQYAAASQNWQGIESSLLARITHLEKERDEVANRETDVRRKLRESTSKLKRTERDLEDAQNRLPETEKLLGEAEEEGRRHQRKIGLLKDELIQTRQERDDQEVQHERDFKQRLEEERAKWAASAIQPARTESPVTSLRKGGLGIMPTDPFERRRSSVYPYLDTSSRQHSVNSLKGLTNGGATAVPETPSIMTSHDPDEYFNNVPPTPASQSHANSPRAVHDLVSTSTVGAGPSVQLVERMSANVRRLESEKAASRDEIARLTTQRDESRREVVELMREMDEKRDVATRLANLEAENAGLAKRHQTTLELLGEKSEQVEELQADILDVKQMYRQLADTMGKS</sequence>
<feature type="coiled-coil region" evidence="4">
    <location>
        <begin position="592"/>
        <end position="692"/>
    </location>
</feature>
<dbReference type="STRING" id="1664694.A0A0N1NY19"/>
<feature type="domain" description="TATA element modulatory factor 1 TATA binding" evidence="6">
    <location>
        <begin position="579"/>
        <end position="693"/>
    </location>
</feature>
<dbReference type="PANTHER" id="PTHR46515:SF1">
    <property type="entry name" value="TATA ELEMENT MODULATORY FACTOR"/>
    <property type="match status" value="1"/>
</dbReference>
<accession>A0A0N1NY19</accession>
<dbReference type="InterPro" id="IPR022092">
    <property type="entry name" value="TMF_DNA-bd"/>
</dbReference>
<dbReference type="EMBL" id="LFJN01000016">
    <property type="protein sequence ID" value="KPI39086.1"/>
    <property type="molecule type" value="Genomic_DNA"/>
</dbReference>
<feature type="compositionally biased region" description="Basic and acidic residues" evidence="5">
    <location>
        <begin position="387"/>
        <end position="426"/>
    </location>
</feature>
<dbReference type="GeneID" id="28736627"/>
<dbReference type="Pfam" id="PF12325">
    <property type="entry name" value="TMF_TATA_bd"/>
    <property type="match status" value="1"/>
</dbReference>
<evidence type="ECO:0000256" key="5">
    <source>
        <dbReference type="SAM" id="MobiDB-lite"/>
    </source>
</evidence>
<dbReference type="InterPro" id="IPR052602">
    <property type="entry name" value="Growth_transcription_reg"/>
</dbReference>
<evidence type="ECO:0000256" key="4">
    <source>
        <dbReference type="SAM" id="Coils"/>
    </source>
</evidence>
<organism evidence="7 8">
    <name type="scientific">Cyphellophora attinorum</name>
    <dbReference type="NCBI Taxonomy" id="1664694"/>
    <lineage>
        <taxon>Eukaryota</taxon>
        <taxon>Fungi</taxon>
        <taxon>Dikarya</taxon>
        <taxon>Ascomycota</taxon>
        <taxon>Pezizomycotina</taxon>
        <taxon>Eurotiomycetes</taxon>
        <taxon>Chaetothyriomycetidae</taxon>
        <taxon>Chaetothyriales</taxon>
        <taxon>Cyphellophoraceae</taxon>
        <taxon>Cyphellophora</taxon>
    </lineage>
</organism>
<feature type="region of interest" description="Disordered" evidence="5">
    <location>
        <begin position="246"/>
        <end position="274"/>
    </location>
</feature>
<dbReference type="VEuPathDB" id="FungiDB:AB675_4598"/>
<feature type="compositionally biased region" description="Basic and acidic residues" evidence="5">
    <location>
        <begin position="260"/>
        <end position="270"/>
    </location>
</feature>
<gene>
    <name evidence="7" type="ORF">AB675_4598</name>
</gene>
<dbReference type="GO" id="GO:0005794">
    <property type="term" value="C:Golgi apparatus"/>
    <property type="evidence" value="ECO:0007669"/>
    <property type="project" value="UniProtKB-SubCell"/>
</dbReference>
<dbReference type="AlphaFoldDB" id="A0A0N1NY19"/>